<evidence type="ECO:0000313" key="2">
    <source>
        <dbReference type="EMBL" id="CEG48483.1"/>
    </source>
</evidence>
<protein>
    <submittedName>
        <fullName evidence="2">Uncharacterized protein</fullName>
    </submittedName>
</protein>
<dbReference type="RefSeq" id="XP_024584852.1">
    <property type="nucleotide sequence ID" value="XM_024719566.1"/>
</dbReference>
<name>A0A0N7L7Z9_PLAHL</name>
<dbReference type="EMBL" id="CCYD01002939">
    <property type="protein sequence ID" value="CEG48483.1"/>
    <property type="molecule type" value="Genomic_DNA"/>
</dbReference>
<keyword evidence="3" id="KW-1185">Reference proteome</keyword>
<reference evidence="3" key="1">
    <citation type="submission" date="2014-09" db="EMBL/GenBank/DDBJ databases">
        <authorList>
            <person name="Sharma Rahul"/>
            <person name="Thines Marco"/>
        </authorList>
    </citation>
    <scope>NUCLEOTIDE SEQUENCE [LARGE SCALE GENOMIC DNA]</scope>
</reference>
<organism evidence="2 3">
    <name type="scientific">Plasmopara halstedii</name>
    <name type="common">Downy mildew of sunflower</name>
    <dbReference type="NCBI Taxonomy" id="4781"/>
    <lineage>
        <taxon>Eukaryota</taxon>
        <taxon>Sar</taxon>
        <taxon>Stramenopiles</taxon>
        <taxon>Oomycota</taxon>
        <taxon>Peronosporomycetes</taxon>
        <taxon>Peronosporales</taxon>
        <taxon>Peronosporaceae</taxon>
        <taxon>Plasmopara</taxon>
    </lineage>
</organism>
<proteinExistence type="predicted"/>
<sequence length="55" mass="6232">MGPSPLSVADENPYRESTSSTKRLSTQQKYQTQVLRLIEFREFSNAPACTMAIHD</sequence>
<dbReference type="Proteomes" id="UP000054928">
    <property type="component" value="Unassembled WGS sequence"/>
</dbReference>
<feature type="compositionally biased region" description="Polar residues" evidence="1">
    <location>
        <begin position="15"/>
        <end position="28"/>
    </location>
</feature>
<evidence type="ECO:0000313" key="3">
    <source>
        <dbReference type="Proteomes" id="UP000054928"/>
    </source>
</evidence>
<feature type="region of interest" description="Disordered" evidence="1">
    <location>
        <begin position="1"/>
        <end position="28"/>
    </location>
</feature>
<evidence type="ECO:0000256" key="1">
    <source>
        <dbReference type="SAM" id="MobiDB-lite"/>
    </source>
</evidence>
<accession>A0A0N7L7Z9</accession>
<dbReference type="GeneID" id="36401357"/>
<dbReference type="AlphaFoldDB" id="A0A0N7L7Z9"/>